<dbReference type="CDD" id="cd01650">
    <property type="entry name" value="RT_nLTR_like"/>
    <property type="match status" value="1"/>
</dbReference>
<sequence length="761" mass="86407">MLASNNQMILLVEYMRRQKNEEKINLWRFKLPAWVYNAYYILLSFAFGQLCTILLTTVLKGSVGRLRPFFLIECAPNINCSLPENQHVYHVNYECTNKKFKQNTRLSFPSGHSSFAMYCALFLAIYIQKRMNWNFSNLLKSTVEFILILLALRTGAESDYKTHRAFSNKLSTTIKEARTRYEASIANSKDTKHFHKHIRTQLSGPVGTPQVRDITGSVTDNSDVVADIFADVFSKVFTKESRDRIPAVPGPPNSTFLSDIDFLETVVCEKIRKLKVSKSPGPDLITAKVLSNCAAELSVPLSVLMKQSFRSGVLPPDWRSAIVRPIFKKGDKFDAANYRPVSLTSLVVKAMESIIYDQVVRFLLDCDLIPLQQHGFLPGKSIQSNLLACLADWTREVDNGNSVDVLYLDFSKAFDRVPKRRLISKLQHLGISGNLLAWINAFLSERTFCVRVGESYSRPVRVHSGVPQGSVLGPLLFIAYTADLGCILRSPFAMYADDIKVYNISNQSMALEQDLLAIHDWSCDWLLPLNSDKCGVLHIGNTNPKHIYRINGKELASFDNYRDLGVTVSFDLSWSNHILKITKKANSMLFLLNKVFRKSSPAIFAKLYKTYVRPVLEFANCVWTPVLQRDIQLLESVQRRATRVPFGRSRPQYTARLSLMGIPSLSARRVRGDLLVVFRALSSEQSPIRHLFTLHEGGRTRGHSLKLLKDRFVTTARQYFLTNRIFDQWNSLPPEIVNCKTADSFKAKYDSLLKSRPPDGL</sequence>
<keyword evidence="4" id="KW-1185">Reference proteome</keyword>
<feature type="transmembrane region" description="Helical" evidence="1">
    <location>
        <begin position="106"/>
        <end position="127"/>
    </location>
</feature>
<evidence type="ECO:0000256" key="1">
    <source>
        <dbReference type="SAM" id="Phobius"/>
    </source>
</evidence>
<dbReference type="PANTHER" id="PTHR33332">
    <property type="entry name" value="REVERSE TRANSCRIPTASE DOMAIN-CONTAINING PROTEIN"/>
    <property type="match status" value="1"/>
</dbReference>
<evidence type="ECO:0000313" key="4">
    <source>
        <dbReference type="Proteomes" id="UP000719412"/>
    </source>
</evidence>
<dbReference type="InterPro" id="IPR043502">
    <property type="entry name" value="DNA/RNA_pol_sf"/>
</dbReference>
<evidence type="ECO:0000313" key="3">
    <source>
        <dbReference type="EMBL" id="KAH0818143.1"/>
    </source>
</evidence>
<reference evidence="3" key="2">
    <citation type="submission" date="2021-08" db="EMBL/GenBank/DDBJ databases">
        <authorList>
            <person name="Eriksson T."/>
        </authorList>
    </citation>
    <scope>NUCLEOTIDE SEQUENCE</scope>
    <source>
        <strain evidence="3">Stoneville</strain>
        <tissue evidence="3">Whole head</tissue>
    </source>
</reference>
<feature type="domain" description="Reverse transcriptase" evidence="2">
    <location>
        <begin position="307"/>
        <end position="568"/>
    </location>
</feature>
<dbReference type="Gene3D" id="1.20.144.10">
    <property type="entry name" value="Phosphatidic acid phosphatase type 2/haloperoxidase"/>
    <property type="match status" value="1"/>
</dbReference>
<reference evidence="3" key="1">
    <citation type="journal article" date="2020" name="J Insects Food Feed">
        <title>The yellow mealworm (Tenebrio molitor) genome: a resource for the emerging insects as food and feed industry.</title>
        <authorList>
            <person name="Eriksson T."/>
            <person name="Andere A."/>
            <person name="Kelstrup H."/>
            <person name="Emery V."/>
            <person name="Picard C."/>
        </authorList>
    </citation>
    <scope>NUCLEOTIDE SEQUENCE</scope>
    <source>
        <strain evidence="3">Stoneville</strain>
        <tissue evidence="3">Whole head</tissue>
    </source>
</reference>
<protein>
    <recommendedName>
        <fullName evidence="2">Reverse transcriptase domain-containing protein</fullName>
    </recommendedName>
</protein>
<dbReference type="EMBL" id="JABDTM020018310">
    <property type="protein sequence ID" value="KAH0818143.1"/>
    <property type="molecule type" value="Genomic_DNA"/>
</dbReference>
<dbReference type="Pfam" id="PF00078">
    <property type="entry name" value="RVT_1"/>
    <property type="match status" value="1"/>
</dbReference>
<proteinExistence type="predicted"/>
<dbReference type="GO" id="GO:0071897">
    <property type="term" value="P:DNA biosynthetic process"/>
    <property type="evidence" value="ECO:0007669"/>
    <property type="project" value="UniProtKB-ARBA"/>
</dbReference>
<dbReference type="InterPro" id="IPR000326">
    <property type="entry name" value="PAP2/HPO"/>
</dbReference>
<dbReference type="Proteomes" id="UP000719412">
    <property type="component" value="Unassembled WGS sequence"/>
</dbReference>
<gene>
    <name evidence="3" type="ORF">GEV33_004648</name>
</gene>
<dbReference type="SUPFAM" id="SSF56672">
    <property type="entry name" value="DNA/RNA polymerases"/>
    <property type="match status" value="1"/>
</dbReference>
<name>A0A8J6HPV5_TENMO</name>
<comment type="caution">
    <text evidence="3">The sequence shown here is derived from an EMBL/GenBank/DDBJ whole genome shotgun (WGS) entry which is preliminary data.</text>
</comment>
<organism evidence="3 4">
    <name type="scientific">Tenebrio molitor</name>
    <name type="common">Yellow mealworm beetle</name>
    <dbReference type="NCBI Taxonomy" id="7067"/>
    <lineage>
        <taxon>Eukaryota</taxon>
        <taxon>Metazoa</taxon>
        <taxon>Ecdysozoa</taxon>
        <taxon>Arthropoda</taxon>
        <taxon>Hexapoda</taxon>
        <taxon>Insecta</taxon>
        <taxon>Pterygota</taxon>
        <taxon>Neoptera</taxon>
        <taxon>Endopterygota</taxon>
        <taxon>Coleoptera</taxon>
        <taxon>Polyphaga</taxon>
        <taxon>Cucujiformia</taxon>
        <taxon>Tenebrionidae</taxon>
        <taxon>Tenebrio</taxon>
    </lineage>
</organism>
<keyword evidence="1" id="KW-0812">Transmembrane</keyword>
<feature type="transmembrane region" description="Helical" evidence="1">
    <location>
        <begin position="38"/>
        <end position="59"/>
    </location>
</feature>
<dbReference type="SUPFAM" id="SSF48317">
    <property type="entry name" value="Acid phosphatase/Vanadium-dependent haloperoxidase"/>
    <property type="match status" value="1"/>
</dbReference>
<dbReference type="PRINTS" id="PR01345">
    <property type="entry name" value="CERVTRCPTASE"/>
</dbReference>
<evidence type="ECO:0000259" key="2">
    <source>
        <dbReference type="PROSITE" id="PS50878"/>
    </source>
</evidence>
<keyword evidence="1" id="KW-1133">Transmembrane helix</keyword>
<accession>A0A8J6HPV5</accession>
<dbReference type="Pfam" id="PF01569">
    <property type="entry name" value="PAP2"/>
    <property type="match status" value="1"/>
</dbReference>
<dbReference type="PROSITE" id="PS50878">
    <property type="entry name" value="RT_POL"/>
    <property type="match status" value="1"/>
</dbReference>
<dbReference type="AlphaFoldDB" id="A0A8J6HPV5"/>
<dbReference type="InterPro" id="IPR000477">
    <property type="entry name" value="RT_dom"/>
</dbReference>
<keyword evidence="1" id="KW-0472">Membrane</keyword>
<dbReference type="InterPro" id="IPR036938">
    <property type="entry name" value="PAP2/HPO_sf"/>
</dbReference>